<sequence>MAEAKPWDAVFSQIRVIHKLDDLCPVVTEAELAATEAALGVPLPASYRAFAMRFGAFGGFDWMLRLLPITPERNAWGCATILRATNAVRRHTNSRANRYPPAQRERLRRFVFFGDNMNKPNFVWKPEEDDSDGSEGAFAWDPAEPTTTDPLEYPVYWCSLDSRQVERRSNSFTEFVTWVKVYTRSIAGNEVSEDYTDWIPCRARKKRSPPKRDVKRWLAFNNHTARDIARSIRDTDRVDALPILADALQDAGCAHADLLNACRTGSRIDGQWALEVLLTDRPSPPLGTRWSASFPGKGGAGG</sequence>
<dbReference type="Gene3D" id="3.40.1580.10">
    <property type="entry name" value="SMI1/KNR4-like"/>
    <property type="match status" value="1"/>
</dbReference>
<accession>A0A2Z3H5E9</accession>
<evidence type="ECO:0000313" key="4">
    <source>
        <dbReference type="Proteomes" id="UP000245802"/>
    </source>
</evidence>
<dbReference type="RefSeq" id="WP_071529355.1">
    <property type="nucleotide sequence ID" value="NZ_CP025958.1"/>
</dbReference>
<dbReference type="Proteomes" id="UP000245802">
    <property type="component" value="Chromosome"/>
</dbReference>
<keyword evidence="4" id="KW-1185">Reference proteome</keyword>
<dbReference type="SMART" id="SM00860">
    <property type="entry name" value="SMI1_KNR4"/>
    <property type="match status" value="1"/>
</dbReference>
<feature type="region of interest" description="Disordered" evidence="1">
    <location>
        <begin position="127"/>
        <end position="146"/>
    </location>
</feature>
<organism evidence="3 4">
    <name type="scientific">Gemmata obscuriglobus</name>
    <dbReference type="NCBI Taxonomy" id="114"/>
    <lineage>
        <taxon>Bacteria</taxon>
        <taxon>Pseudomonadati</taxon>
        <taxon>Planctomycetota</taxon>
        <taxon>Planctomycetia</taxon>
        <taxon>Gemmatales</taxon>
        <taxon>Gemmataceae</taxon>
        <taxon>Gemmata</taxon>
    </lineage>
</organism>
<dbReference type="InterPro" id="IPR037883">
    <property type="entry name" value="Knr4/Smi1-like_sf"/>
</dbReference>
<gene>
    <name evidence="3" type="ORF">C1280_04020</name>
</gene>
<reference evidence="3 4" key="1">
    <citation type="submission" date="2018-01" db="EMBL/GenBank/DDBJ databases">
        <title>G. obscuriglobus.</title>
        <authorList>
            <person name="Franke J."/>
            <person name="Blomberg W."/>
            <person name="Selmecki A."/>
        </authorList>
    </citation>
    <scope>NUCLEOTIDE SEQUENCE [LARGE SCALE GENOMIC DNA]</scope>
    <source>
        <strain evidence="3 4">DSM 5831</strain>
    </source>
</reference>
<dbReference type="KEGG" id="gog:C1280_04020"/>
<dbReference type="InterPro" id="IPR018958">
    <property type="entry name" value="Knr4/Smi1-like_dom"/>
</dbReference>
<dbReference type="OrthoDB" id="9780310at2"/>
<evidence type="ECO:0000256" key="1">
    <source>
        <dbReference type="SAM" id="MobiDB-lite"/>
    </source>
</evidence>
<dbReference type="AlphaFoldDB" id="A0A2Z3H5E9"/>
<proteinExistence type="predicted"/>
<evidence type="ECO:0000259" key="2">
    <source>
        <dbReference type="SMART" id="SM00860"/>
    </source>
</evidence>
<name>A0A2Z3H5E9_9BACT</name>
<dbReference type="SUPFAM" id="SSF160631">
    <property type="entry name" value="SMI1/KNR4-like"/>
    <property type="match status" value="1"/>
</dbReference>
<evidence type="ECO:0000313" key="3">
    <source>
        <dbReference type="EMBL" id="AWM36260.1"/>
    </source>
</evidence>
<dbReference type="EMBL" id="CP025958">
    <property type="protein sequence ID" value="AWM36260.1"/>
    <property type="molecule type" value="Genomic_DNA"/>
</dbReference>
<protein>
    <submittedName>
        <fullName evidence="3">SMI1/KNR4 family protein</fullName>
    </submittedName>
</protein>
<dbReference type="Pfam" id="PF09346">
    <property type="entry name" value="SMI1_KNR4"/>
    <property type="match status" value="1"/>
</dbReference>
<feature type="domain" description="Knr4/Smi1-like" evidence="2">
    <location>
        <begin position="26"/>
        <end position="178"/>
    </location>
</feature>